<dbReference type="AlphaFoldDB" id="A0A9D1JDI2"/>
<dbReference type="InterPro" id="IPR003203">
    <property type="entry name" value="CobU/CobP"/>
</dbReference>
<proteinExistence type="inferred from homology"/>
<feature type="binding site" evidence="19">
    <location>
        <begin position="7"/>
        <end position="14"/>
    </location>
    <ligand>
        <name>GTP</name>
        <dbReference type="ChEBI" id="CHEBI:37565"/>
    </ligand>
</feature>
<dbReference type="PANTHER" id="PTHR34848">
    <property type="match status" value="1"/>
</dbReference>
<dbReference type="EC" id="2.7.1.156" evidence="8"/>
<sequence>MITVITGGSGSGKSVYAENYAMKYRKAEDACFYIATMQPYGEEGRNRVERHRKQRAGKGFDTIECYQNVGSCAKQIENGIVLLECMSNLVANELFQPEQKRNQLELRDFILQQINELANGSKYLIIVTNEVFSDGIQYDPETMDYITLLGTVNQALMEMAEEVIEVVYSIPVYITSRNLNE</sequence>
<dbReference type="EMBL" id="DVHN01000115">
    <property type="protein sequence ID" value="HIR89054.1"/>
    <property type="molecule type" value="Genomic_DNA"/>
</dbReference>
<feature type="binding site" evidence="19">
    <location>
        <position position="84"/>
    </location>
    <ligand>
        <name>GTP</name>
        <dbReference type="ChEBI" id="CHEBI:37565"/>
    </ligand>
</feature>
<comment type="catalytic activity">
    <reaction evidence="2">
        <text>adenosylcob(III)inamide phosphate + GTP + H(+) = adenosylcob(III)inamide-GDP + diphosphate</text>
        <dbReference type="Rhea" id="RHEA:22712"/>
        <dbReference type="ChEBI" id="CHEBI:15378"/>
        <dbReference type="ChEBI" id="CHEBI:33019"/>
        <dbReference type="ChEBI" id="CHEBI:37565"/>
        <dbReference type="ChEBI" id="CHEBI:58502"/>
        <dbReference type="ChEBI" id="CHEBI:60487"/>
        <dbReference type="EC" id="2.7.7.62"/>
    </reaction>
</comment>
<keyword evidence="11" id="KW-0808">Transferase</keyword>
<dbReference type="InterPro" id="IPR027417">
    <property type="entry name" value="P-loop_NTPase"/>
</dbReference>
<dbReference type="Proteomes" id="UP000824201">
    <property type="component" value="Unassembled WGS sequence"/>
</dbReference>
<comment type="pathway">
    <text evidence="5">Cofactor biosynthesis; adenosylcobalamin biosynthesis; adenosylcobalamin from cob(II)yrinate a,c-diamide: step 6/7.</text>
</comment>
<evidence type="ECO:0000313" key="20">
    <source>
        <dbReference type="EMBL" id="HIR89054.1"/>
    </source>
</evidence>
<feature type="binding site" evidence="19">
    <location>
        <begin position="52"/>
        <end position="55"/>
    </location>
    <ligand>
        <name>GTP</name>
        <dbReference type="ChEBI" id="CHEBI:37565"/>
    </ligand>
</feature>
<evidence type="ECO:0000313" key="21">
    <source>
        <dbReference type="Proteomes" id="UP000824201"/>
    </source>
</evidence>
<evidence type="ECO:0000256" key="12">
    <source>
        <dbReference type="ARBA" id="ARBA00022741"/>
    </source>
</evidence>
<dbReference type="GO" id="GO:0005525">
    <property type="term" value="F:GTP binding"/>
    <property type="evidence" value="ECO:0007669"/>
    <property type="project" value="UniProtKB-KW"/>
</dbReference>
<comment type="catalytic activity">
    <reaction evidence="3">
        <text>adenosylcob(III)inamide + GTP = adenosylcob(III)inamide phosphate + GDP + H(+)</text>
        <dbReference type="Rhea" id="RHEA:15765"/>
        <dbReference type="ChEBI" id="CHEBI:2480"/>
        <dbReference type="ChEBI" id="CHEBI:15378"/>
        <dbReference type="ChEBI" id="CHEBI:37565"/>
        <dbReference type="ChEBI" id="CHEBI:58189"/>
        <dbReference type="ChEBI" id="CHEBI:58502"/>
        <dbReference type="EC" id="2.7.1.156"/>
    </reaction>
</comment>
<evidence type="ECO:0000256" key="13">
    <source>
        <dbReference type="ARBA" id="ARBA00022777"/>
    </source>
</evidence>
<comment type="caution">
    <text evidence="20">The sequence shown here is derived from an EMBL/GenBank/DDBJ whole genome shotgun (WGS) entry which is preliminary data.</text>
</comment>
<dbReference type="PANTHER" id="PTHR34848:SF1">
    <property type="entry name" value="BIFUNCTIONAL ADENOSYLCOBALAMIN BIOSYNTHESIS PROTEIN COBU"/>
    <property type="match status" value="1"/>
</dbReference>
<evidence type="ECO:0000256" key="1">
    <source>
        <dbReference type="ARBA" id="ARBA00000312"/>
    </source>
</evidence>
<evidence type="ECO:0000256" key="2">
    <source>
        <dbReference type="ARBA" id="ARBA00000711"/>
    </source>
</evidence>
<dbReference type="CDD" id="cd00544">
    <property type="entry name" value="CobU"/>
    <property type="match status" value="1"/>
</dbReference>
<evidence type="ECO:0000256" key="8">
    <source>
        <dbReference type="ARBA" id="ARBA00012016"/>
    </source>
</evidence>
<dbReference type="EC" id="2.7.7.62" evidence="9"/>
<dbReference type="GO" id="GO:0043752">
    <property type="term" value="F:adenosylcobinamide kinase activity"/>
    <property type="evidence" value="ECO:0007669"/>
    <property type="project" value="UniProtKB-EC"/>
</dbReference>
<evidence type="ECO:0000256" key="4">
    <source>
        <dbReference type="ARBA" id="ARBA00003889"/>
    </source>
</evidence>
<evidence type="ECO:0000256" key="9">
    <source>
        <dbReference type="ARBA" id="ARBA00012523"/>
    </source>
</evidence>
<dbReference type="Gene3D" id="3.40.50.300">
    <property type="entry name" value="P-loop containing nucleotide triphosphate hydrolases"/>
    <property type="match status" value="1"/>
</dbReference>
<evidence type="ECO:0000256" key="6">
    <source>
        <dbReference type="ARBA" id="ARBA00005159"/>
    </source>
</evidence>
<organism evidence="20 21">
    <name type="scientific">Candidatus Fimimorpha faecalis</name>
    <dbReference type="NCBI Taxonomy" id="2840824"/>
    <lineage>
        <taxon>Bacteria</taxon>
        <taxon>Bacillati</taxon>
        <taxon>Bacillota</taxon>
        <taxon>Clostridia</taxon>
        <taxon>Eubacteriales</taxon>
        <taxon>Candidatus Fimimorpha</taxon>
    </lineage>
</organism>
<feature type="binding site" evidence="19">
    <location>
        <position position="64"/>
    </location>
    <ligand>
        <name>GTP</name>
        <dbReference type="ChEBI" id="CHEBI:37565"/>
    </ligand>
</feature>
<comment type="similarity">
    <text evidence="7">Belongs to the CobU/CobP family.</text>
</comment>
<reference evidence="20" key="2">
    <citation type="journal article" date="2021" name="PeerJ">
        <title>Extensive microbial diversity within the chicken gut microbiome revealed by metagenomics and culture.</title>
        <authorList>
            <person name="Gilroy R."/>
            <person name="Ravi A."/>
            <person name="Getino M."/>
            <person name="Pursley I."/>
            <person name="Horton D.L."/>
            <person name="Alikhan N.F."/>
            <person name="Baker D."/>
            <person name="Gharbi K."/>
            <person name="Hall N."/>
            <person name="Watson M."/>
            <person name="Adriaenssens E.M."/>
            <person name="Foster-Nyarko E."/>
            <person name="Jarju S."/>
            <person name="Secka A."/>
            <person name="Antonio M."/>
            <person name="Oren A."/>
            <person name="Chaudhuri R.R."/>
            <person name="La Ragione R."/>
            <person name="Hildebrand F."/>
            <person name="Pallen M.J."/>
        </authorList>
    </citation>
    <scope>NUCLEOTIDE SEQUENCE</scope>
    <source>
        <strain evidence="20">ChiW13-3771</strain>
    </source>
</reference>
<keyword evidence="13 20" id="KW-0418">Kinase</keyword>
<evidence type="ECO:0000256" key="3">
    <source>
        <dbReference type="ARBA" id="ARBA00001522"/>
    </source>
</evidence>
<evidence type="ECO:0000256" key="17">
    <source>
        <dbReference type="ARBA" id="ARBA00030571"/>
    </source>
</evidence>
<dbReference type="GO" id="GO:0008820">
    <property type="term" value="F:cobinamide phosphate guanylyltransferase activity"/>
    <property type="evidence" value="ECO:0007669"/>
    <property type="project" value="UniProtKB-EC"/>
</dbReference>
<evidence type="ECO:0000256" key="11">
    <source>
        <dbReference type="ARBA" id="ARBA00022679"/>
    </source>
</evidence>
<accession>A0A9D1JDI2</accession>
<comment type="catalytic activity">
    <reaction evidence="1">
        <text>adenosylcob(III)inamide + ATP = adenosylcob(III)inamide phosphate + ADP + H(+)</text>
        <dbReference type="Rhea" id="RHEA:15769"/>
        <dbReference type="ChEBI" id="CHEBI:2480"/>
        <dbReference type="ChEBI" id="CHEBI:15378"/>
        <dbReference type="ChEBI" id="CHEBI:30616"/>
        <dbReference type="ChEBI" id="CHEBI:58502"/>
        <dbReference type="ChEBI" id="CHEBI:456216"/>
        <dbReference type="EC" id="2.7.1.156"/>
    </reaction>
</comment>
<dbReference type="SUPFAM" id="SSF52540">
    <property type="entry name" value="P-loop containing nucleoside triphosphate hydrolases"/>
    <property type="match status" value="1"/>
</dbReference>
<evidence type="ECO:0000256" key="16">
    <source>
        <dbReference type="ARBA" id="ARBA00029570"/>
    </source>
</evidence>
<evidence type="ECO:0000256" key="7">
    <source>
        <dbReference type="ARBA" id="ARBA00007490"/>
    </source>
</evidence>
<gene>
    <name evidence="20" type="ORF">IAC96_08905</name>
</gene>
<evidence type="ECO:0000256" key="15">
    <source>
        <dbReference type="ARBA" id="ARBA00023134"/>
    </source>
</evidence>
<dbReference type="GO" id="GO:0009236">
    <property type="term" value="P:cobalamin biosynthetic process"/>
    <property type="evidence" value="ECO:0007669"/>
    <property type="project" value="UniProtKB-KW"/>
</dbReference>
<comment type="pathway">
    <text evidence="6">Cofactor biosynthesis; adenosylcobalamin biosynthesis; adenosylcobalamin from cob(II)yrinate a,c-diamide: step 5/7.</text>
</comment>
<evidence type="ECO:0000256" key="10">
    <source>
        <dbReference type="ARBA" id="ARBA00022573"/>
    </source>
</evidence>
<keyword evidence="20" id="KW-0548">Nucleotidyltransferase</keyword>
<keyword evidence="10" id="KW-0169">Cobalamin biosynthesis</keyword>
<keyword evidence="15 19" id="KW-0342">GTP-binding</keyword>
<evidence type="ECO:0000256" key="18">
    <source>
        <dbReference type="PIRSR" id="PIRSR006135-1"/>
    </source>
</evidence>
<evidence type="ECO:0000256" key="5">
    <source>
        <dbReference type="ARBA" id="ARBA00004692"/>
    </source>
</evidence>
<evidence type="ECO:0000256" key="14">
    <source>
        <dbReference type="ARBA" id="ARBA00022840"/>
    </source>
</evidence>
<name>A0A9D1JDI2_9FIRM</name>
<dbReference type="PIRSF" id="PIRSF006135">
    <property type="entry name" value="CobU"/>
    <property type="match status" value="1"/>
</dbReference>
<evidence type="ECO:0000256" key="19">
    <source>
        <dbReference type="PIRSR" id="PIRSR006135-2"/>
    </source>
</evidence>
<keyword evidence="12 19" id="KW-0547">Nucleotide-binding</keyword>
<dbReference type="GO" id="GO:0005524">
    <property type="term" value="F:ATP binding"/>
    <property type="evidence" value="ECO:0007669"/>
    <property type="project" value="UniProtKB-KW"/>
</dbReference>
<keyword evidence="14" id="KW-0067">ATP-binding</keyword>
<feature type="active site" description="GMP-histidine intermediate" evidence="18">
    <location>
        <position position="51"/>
    </location>
</feature>
<reference evidence="20" key="1">
    <citation type="submission" date="2020-10" db="EMBL/GenBank/DDBJ databases">
        <authorList>
            <person name="Gilroy R."/>
        </authorList>
    </citation>
    <scope>NUCLEOTIDE SEQUENCE</scope>
    <source>
        <strain evidence="20">ChiW13-3771</strain>
    </source>
</reference>
<protein>
    <recommendedName>
        <fullName evidence="16">Adenosylcobinamide kinase</fullName>
        <ecNumber evidence="8">2.7.1.156</ecNumber>
        <ecNumber evidence="9">2.7.7.62</ecNumber>
    </recommendedName>
    <alternativeName>
        <fullName evidence="17">Adenosylcobinamide-phosphate guanylyltransferase</fullName>
    </alternativeName>
</protein>
<comment type="function">
    <text evidence="4">Catalyzes ATP-dependent phosphorylation of adenosylcobinamide and addition of GMP to adenosylcobinamide phosphate.</text>
</comment>
<dbReference type="Pfam" id="PF02283">
    <property type="entry name" value="CobU"/>
    <property type="match status" value="1"/>
</dbReference>